<accession>A0ABY8XKT4</accession>
<proteinExistence type="predicted"/>
<protein>
    <submittedName>
        <fullName evidence="2">Cyclodeaminase/cyclohydrolase family protein</fullName>
    </submittedName>
</protein>
<evidence type="ECO:0000313" key="2">
    <source>
        <dbReference type="EMBL" id="WIV56241.1"/>
    </source>
</evidence>
<dbReference type="RefSeq" id="WP_285453335.1">
    <property type="nucleotide sequence ID" value="NZ_CP127173.1"/>
</dbReference>
<dbReference type="SUPFAM" id="SSF101262">
    <property type="entry name" value="Methenyltetrahydrofolate cyclohydrolase-like"/>
    <property type="match status" value="1"/>
</dbReference>
<dbReference type="EMBL" id="CP127173">
    <property type="protein sequence ID" value="WIV56241.1"/>
    <property type="molecule type" value="Genomic_DNA"/>
</dbReference>
<evidence type="ECO:0000313" key="3">
    <source>
        <dbReference type="Proteomes" id="UP001227101"/>
    </source>
</evidence>
<dbReference type="InterPro" id="IPR007044">
    <property type="entry name" value="Cyclodeamin/CycHdrlase"/>
</dbReference>
<sequence>MTGTPLAGTAFGEITDAVAAAAPTPGGGAVAGLTAALAAGLAAMVARYSSAAGDLDPAAAATRADELRRTAQRLADDDVAAYRAYLDLVKAPDPAARKAALDAAADIPLALAEVAVEVAELGELLVECGNPRLRPDALTAVQLGSAVAASAAALVGANLRARPDDPRPARAAELAAAAGAAAARVSGPANSTRA</sequence>
<keyword evidence="3" id="KW-1185">Reference proteome</keyword>
<feature type="domain" description="Cyclodeaminase/cyclohydrolase" evidence="1">
    <location>
        <begin position="13"/>
        <end position="165"/>
    </location>
</feature>
<evidence type="ECO:0000259" key="1">
    <source>
        <dbReference type="Pfam" id="PF04961"/>
    </source>
</evidence>
<gene>
    <name evidence="2" type="ORF">QP939_46855</name>
</gene>
<dbReference type="Pfam" id="PF04961">
    <property type="entry name" value="FTCD_C"/>
    <property type="match status" value="1"/>
</dbReference>
<name>A0ABY8XKT4_9PSEU</name>
<dbReference type="InterPro" id="IPR036178">
    <property type="entry name" value="Formintransfe-cycloase-like_sf"/>
</dbReference>
<dbReference type="Proteomes" id="UP001227101">
    <property type="component" value="Chromosome"/>
</dbReference>
<organism evidence="2 3">
    <name type="scientific">Amycolatopsis nalaikhensis</name>
    <dbReference type="NCBI Taxonomy" id="715472"/>
    <lineage>
        <taxon>Bacteria</taxon>
        <taxon>Bacillati</taxon>
        <taxon>Actinomycetota</taxon>
        <taxon>Actinomycetes</taxon>
        <taxon>Pseudonocardiales</taxon>
        <taxon>Pseudonocardiaceae</taxon>
        <taxon>Amycolatopsis</taxon>
    </lineage>
</organism>
<dbReference type="Gene3D" id="1.20.120.680">
    <property type="entry name" value="Formiminotetrahydrofolate cyclodeaminase monomer, up-and-down helical bundle"/>
    <property type="match status" value="1"/>
</dbReference>
<reference evidence="2 3" key="1">
    <citation type="submission" date="2023-06" db="EMBL/GenBank/DDBJ databases">
        <authorList>
            <person name="Oyuntsetseg B."/>
            <person name="Kim S.B."/>
        </authorList>
    </citation>
    <scope>NUCLEOTIDE SEQUENCE [LARGE SCALE GENOMIC DNA]</scope>
    <source>
        <strain evidence="2 3">2-2</strain>
    </source>
</reference>